<evidence type="ECO:0000313" key="2">
    <source>
        <dbReference type="EMBL" id="GAA4387944.1"/>
    </source>
</evidence>
<dbReference type="RefSeq" id="WP_344992609.1">
    <property type="nucleotide sequence ID" value="NZ_BAABFR010000014.1"/>
</dbReference>
<comment type="caution">
    <text evidence="2">The sequence shown here is derived from an EMBL/GenBank/DDBJ whole genome shotgun (WGS) entry which is preliminary data.</text>
</comment>
<sequence>MRTFSTAARAAAATLGLAAALTASAGAAQAAPAKPRPQPSAPTVATGQCSSLDPVGLLTQSRVQWTLKLVVTRPGVVTVSGTATVGQRDVIIQTFGSTAVVSWNNTTTGKYGTVVLRGTGPNPVLDPTPIVTGKGPVTVNAVIKVGAGATWIAPQTSTPCVATVVA</sequence>
<dbReference type="Proteomes" id="UP001500635">
    <property type="component" value="Unassembled WGS sequence"/>
</dbReference>
<keyword evidence="3" id="KW-1185">Reference proteome</keyword>
<evidence type="ECO:0000256" key="1">
    <source>
        <dbReference type="SAM" id="SignalP"/>
    </source>
</evidence>
<feature type="signal peptide" evidence="1">
    <location>
        <begin position="1"/>
        <end position="30"/>
    </location>
</feature>
<proteinExistence type="predicted"/>
<organism evidence="2 3">
    <name type="scientific">Tsukamurella soli</name>
    <dbReference type="NCBI Taxonomy" id="644556"/>
    <lineage>
        <taxon>Bacteria</taxon>
        <taxon>Bacillati</taxon>
        <taxon>Actinomycetota</taxon>
        <taxon>Actinomycetes</taxon>
        <taxon>Mycobacteriales</taxon>
        <taxon>Tsukamurellaceae</taxon>
        <taxon>Tsukamurella</taxon>
    </lineage>
</organism>
<keyword evidence="1" id="KW-0732">Signal</keyword>
<accession>A0ABP8JAX4</accession>
<reference evidence="3" key="1">
    <citation type="journal article" date="2019" name="Int. J. Syst. Evol. Microbiol.">
        <title>The Global Catalogue of Microorganisms (GCM) 10K type strain sequencing project: providing services to taxonomists for standard genome sequencing and annotation.</title>
        <authorList>
            <consortium name="The Broad Institute Genomics Platform"/>
            <consortium name="The Broad Institute Genome Sequencing Center for Infectious Disease"/>
            <person name="Wu L."/>
            <person name="Ma J."/>
        </authorList>
    </citation>
    <scope>NUCLEOTIDE SEQUENCE [LARGE SCALE GENOMIC DNA]</scope>
    <source>
        <strain evidence="3">JCM 17688</strain>
    </source>
</reference>
<protein>
    <submittedName>
        <fullName evidence="2">Uncharacterized protein</fullName>
    </submittedName>
</protein>
<dbReference type="EMBL" id="BAABFR010000014">
    <property type="protein sequence ID" value="GAA4387944.1"/>
    <property type="molecule type" value="Genomic_DNA"/>
</dbReference>
<name>A0ABP8JAX4_9ACTN</name>
<evidence type="ECO:0000313" key="3">
    <source>
        <dbReference type="Proteomes" id="UP001500635"/>
    </source>
</evidence>
<gene>
    <name evidence="2" type="ORF">GCM10023147_13020</name>
</gene>
<feature type="chain" id="PRO_5047164337" evidence="1">
    <location>
        <begin position="31"/>
        <end position="166"/>
    </location>
</feature>